<dbReference type="Pfam" id="PF00530">
    <property type="entry name" value="SRCR"/>
    <property type="match status" value="1"/>
</dbReference>
<dbReference type="PROSITE" id="PS50287">
    <property type="entry name" value="SRCR_2"/>
    <property type="match status" value="1"/>
</dbReference>
<evidence type="ECO:0000313" key="5">
    <source>
        <dbReference type="Proteomes" id="UP000792457"/>
    </source>
</evidence>
<dbReference type="SMART" id="SM00202">
    <property type="entry name" value="SR"/>
    <property type="match status" value="1"/>
</dbReference>
<feature type="domain" description="SRCR" evidence="3">
    <location>
        <begin position="3"/>
        <end position="107"/>
    </location>
</feature>
<dbReference type="PRINTS" id="PR00258">
    <property type="entry name" value="SPERACTRCPTR"/>
</dbReference>
<reference evidence="4" key="2">
    <citation type="submission" date="2017-10" db="EMBL/GenBank/DDBJ databases">
        <title>Ladona fulva Genome sequencing and assembly.</title>
        <authorList>
            <person name="Murali S."/>
            <person name="Richards S."/>
            <person name="Bandaranaike D."/>
            <person name="Bellair M."/>
            <person name="Blankenburg K."/>
            <person name="Chao H."/>
            <person name="Dinh H."/>
            <person name="Doddapaneni H."/>
            <person name="Dugan-Rocha S."/>
            <person name="Elkadiri S."/>
            <person name="Gnanaolivu R."/>
            <person name="Hernandez B."/>
            <person name="Skinner E."/>
            <person name="Javaid M."/>
            <person name="Lee S."/>
            <person name="Li M."/>
            <person name="Ming W."/>
            <person name="Munidasa M."/>
            <person name="Muniz J."/>
            <person name="Nguyen L."/>
            <person name="Hughes D."/>
            <person name="Osuji N."/>
            <person name="Pu L.-L."/>
            <person name="Puazo M."/>
            <person name="Qu C."/>
            <person name="Quiroz J."/>
            <person name="Raj R."/>
            <person name="Weissenberger G."/>
            <person name="Xin Y."/>
            <person name="Zou X."/>
            <person name="Han Y."/>
            <person name="Worley K."/>
            <person name="Muzny D."/>
            <person name="Gibbs R."/>
        </authorList>
    </citation>
    <scope>NUCLEOTIDE SEQUENCE</scope>
    <source>
        <strain evidence="4">Sampled in the wild</strain>
    </source>
</reference>
<dbReference type="OrthoDB" id="547291at2759"/>
<dbReference type="GO" id="GO:0016020">
    <property type="term" value="C:membrane"/>
    <property type="evidence" value="ECO:0007669"/>
    <property type="project" value="InterPro"/>
</dbReference>
<sequence>MKLRLVGGRTPEEGRVEVKFGEGWGLVCGDGWDMLAALVVCRQLGLGYAQDAVQTDFFGGNGTHMVLSGVQCNGSEQDLSHCLHDRLGSDNVICPGRTENIAAVVCASG</sequence>
<dbReference type="Proteomes" id="UP000792457">
    <property type="component" value="Unassembled WGS sequence"/>
</dbReference>
<evidence type="ECO:0000259" key="3">
    <source>
        <dbReference type="PROSITE" id="PS50287"/>
    </source>
</evidence>
<dbReference type="InterPro" id="IPR036772">
    <property type="entry name" value="SRCR-like_dom_sf"/>
</dbReference>
<proteinExistence type="predicted"/>
<feature type="disulfide bond" evidence="2">
    <location>
        <begin position="72"/>
        <end position="82"/>
    </location>
</feature>
<organism evidence="4 5">
    <name type="scientific">Ladona fulva</name>
    <name type="common">Scarce chaser dragonfly</name>
    <name type="synonym">Libellula fulva</name>
    <dbReference type="NCBI Taxonomy" id="123851"/>
    <lineage>
        <taxon>Eukaryota</taxon>
        <taxon>Metazoa</taxon>
        <taxon>Ecdysozoa</taxon>
        <taxon>Arthropoda</taxon>
        <taxon>Hexapoda</taxon>
        <taxon>Insecta</taxon>
        <taxon>Pterygota</taxon>
        <taxon>Palaeoptera</taxon>
        <taxon>Odonata</taxon>
        <taxon>Epiprocta</taxon>
        <taxon>Anisoptera</taxon>
        <taxon>Libelluloidea</taxon>
        <taxon>Libellulidae</taxon>
        <taxon>Ladona</taxon>
    </lineage>
</organism>
<gene>
    <name evidence="4" type="ORF">J437_LFUL004009</name>
</gene>
<protein>
    <recommendedName>
        <fullName evidence="3">SRCR domain-containing protein</fullName>
    </recommendedName>
</protein>
<comment type="caution">
    <text evidence="2">Lacks conserved residue(s) required for the propagation of feature annotation.</text>
</comment>
<dbReference type="SUPFAM" id="SSF56487">
    <property type="entry name" value="SRCR-like"/>
    <property type="match status" value="1"/>
</dbReference>
<evidence type="ECO:0000313" key="4">
    <source>
        <dbReference type="EMBL" id="KAG8224403.1"/>
    </source>
</evidence>
<dbReference type="PANTHER" id="PTHR48071">
    <property type="entry name" value="SRCR DOMAIN-CONTAINING PROTEIN"/>
    <property type="match status" value="1"/>
</dbReference>
<dbReference type="PROSITE" id="PS00420">
    <property type="entry name" value="SRCR_1"/>
    <property type="match status" value="1"/>
</dbReference>
<keyword evidence="1 2" id="KW-1015">Disulfide bond</keyword>
<dbReference type="AlphaFoldDB" id="A0A8K0NWM2"/>
<keyword evidence="5" id="KW-1185">Reference proteome</keyword>
<dbReference type="EMBL" id="KZ308195">
    <property type="protein sequence ID" value="KAG8224403.1"/>
    <property type="molecule type" value="Genomic_DNA"/>
</dbReference>
<evidence type="ECO:0000256" key="2">
    <source>
        <dbReference type="PROSITE-ProRule" id="PRU00196"/>
    </source>
</evidence>
<accession>A0A8K0NWM2</accession>
<name>A0A8K0NWM2_LADFU</name>
<dbReference type="FunFam" id="3.10.250.10:FF:000008">
    <property type="entry name" value="Lysyl oxidase homolog 2"/>
    <property type="match status" value="1"/>
</dbReference>
<comment type="caution">
    <text evidence="4">The sequence shown here is derived from an EMBL/GenBank/DDBJ whole genome shotgun (WGS) entry which is preliminary data.</text>
</comment>
<evidence type="ECO:0000256" key="1">
    <source>
        <dbReference type="ARBA" id="ARBA00023157"/>
    </source>
</evidence>
<reference evidence="4" key="1">
    <citation type="submission" date="2013-04" db="EMBL/GenBank/DDBJ databases">
        <authorList>
            <person name="Qu J."/>
            <person name="Murali S.C."/>
            <person name="Bandaranaike D."/>
            <person name="Bellair M."/>
            <person name="Blankenburg K."/>
            <person name="Chao H."/>
            <person name="Dinh H."/>
            <person name="Doddapaneni H."/>
            <person name="Downs B."/>
            <person name="Dugan-Rocha S."/>
            <person name="Elkadiri S."/>
            <person name="Gnanaolivu R.D."/>
            <person name="Hernandez B."/>
            <person name="Javaid M."/>
            <person name="Jayaseelan J.C."/>
            <person name="Lee S."/>
            <person name="Li M."/>
            <person name="Ming W."/>
            <person name="Munidasa M."/>
            <person name="Muniz J."/>
            <person name="Nguyen L."/>
            <person name="Ongeri F."/>
            <person name="Osuji N."/>
            <person name="Pu L.-L."/>
            <person name="Puazo M."/>
            <person name="Qu C."/>
            <person name="Quiroz J."/>
            <person name="Raj R."/>
            <person name="Weissenberger G."/>
            <person name="Xin Y."/>
            <person name="Zou X."/>
            <person name="Han Y."/>
            <person name="Richards S."/>
            <person name="Worley K."/>
            <person name="Muzny D."/>
            <person name="Gibbs R."/>
        </authorList>
    </citation>
    <scope>NUCLEOTIDE SEQUENCE</scope>
    <source>
        <strain evidence="4">Sampled in the wild</strain>
    </source>
</reference>
<dbReference type="Gene3D" id="3.10.250.10">
    <property type="entry name" value="SRCR-like domain"/>
    <property type="match status" value="1"/>
</dbReference>
<dbReference type="InterPro" id="IPR001190">
    <property type="entry name" value="SRCR"/>
</dbReference>
<dbReference type="PANTHER" id="PTHR48071:SF18">
    <property type="entry name" value="DELETED IN MALIGNANT BRAIN TUMORS 1 PROTEIN-RELATED"/>
    <property type="match status" value="1"/>
</dbReference>